<sequence>MSVHFRVETTSALPREVLFRRSSSIDDHVASMAASGERAVGGVLTGQIGEGQTVTWHGRHFGVRFRMTSLVTEVEHPRRFTDRQVRGPFKEFRHVHTFTSAGGVTTMVDEVTFTAPFGPLGRLAERLVLDRYLRRLIAERNAFLCRPA</sequence>
<dbReference type="AlphaFoldDB" id="A0A2V5L874"/>
<dbReference type="EMBL" id="QJVD01000009">
    <property type="protein sequence ID" value="PYI67478.1"/>
    <property type="molecule type" value="Genomic_DNA"/>
</dbReference>
<protein>
    <submittedName>
        <fullName evidence="1">Cyclase</fullName>
    </submittedName>
</protein>
<dbReference type="InterPro" id="IPR023393">
    <property type="entry name" value="START-like_dom_sf"/>
</dbReference>
<dbReference type="SUPFAM" id="SSF55961">
    <property type="entry name" value="Bet v1-like"/>
    <property type="match status" value="1"/>
</dbReference>
<evidence type="ECO:0000313" key="1">
    <source>
        <dbReference type="EMBL" id="PYI67478.1"/>
    </source>
</evidence>
<dbReference type="Gene3D" id="3.30.530.20">
    <property type="match status" value="1"/>
</dbReference>
<dbReference type="InterPro" id="IPR019587">
    <property type="entry name" value="Polyketide_cyclase/dehydratase"/>
</dbReference>
<proteinExistence type="predicted"/>
<gene>
    <name evidence="1" type="ORF">CVV68_10330</name>
</gene>
<evidence type="ECO:0000313" key="2">
    <source>
        <dbReference type="Proteomes" id="UP000247832"/>
    </source>
</evidence>
<dbReference type="RefSeq" id="WP_110500917.1">
    <property type="nucleotide sequence ID" value="NZ_QJVD01000009.1"/>
</dbReference>
<dbReference type="CDD" id="cd07820">
    <property type="entry name" value="SRPBCC_3"/>
    <property type="match status" value="1"/>
</dbReference>
<dbReference type="Pfam" id="PF10604">
    <property type="entry name" value="Polyketide_cyc2"/>
    <property type="match status" value="1"/>
</dbReference>
<name>A0A2V5L874_9MICC</name>
<dbReference type="OrthoDB" id="9801773at2"/>
<keyword evidence="2" id="KW-1185">Reference proteome</keyword>
<accession>A0A2V5L874</accession>
<comment type="caution">
    <text evidence="1">The sequence shown here is derived from an EMBL/GenBank/DDBJ whole genome shotgun (WGS) entry which is preliminary data.</text>
</comment>
<organism evidence="1 2">
    <name type="scientific">Arthrobacter livingstonensis</name>
    <dbReference type="NCBI Taxonomy" id="670078"/>
    <lineage>
        <taxon>Bacteria</taxon>
        <taxon>Bacillati</taxon>
        <taxon>Actinomycetota</taxon>
        <taxon>Actinomycetes</taxon>
        <taxon>Micrococcales</taxon>
        <taxon>Micrococcaceae</taxon>
        <taxon>Arthrobacter</taxon>
    </lineage>
</organism>
<dbReference type="Proteomes" id="UP000247832">
    <property type="component" value="Unassembled WGS sequence"/>
</dbReference>
<reference evidence="1 2" key="1">
    <citation type="submission" date="2018-05" db="EMBL/GenBank/DDBJ databases">
        <title>Genetic diversity of glacier-inhabiting Cryobacterium bacteria in China and description of Cryobacterium mengkeensis sp. nov. and Arthrobacter glacialis sp. nov.</title>
        <authorList>
            <person name="Liu Q."/>
            <person name="Xin Y.-H."/>
        </authorList>
    </citation>
    <scope>NUCLEOTIDE SEQUENCE [LARGE SCALE GENOMIC DNA]</scope>
    <source>
        <strain evidence="1 2">LI2</strain>
    </source>
</reference>